<dbReference type="PROSITE" id="PS00211">
    <property type="entry name" value="ABC_TRANSPORTER_1"/>
    <property type="match status" value="1"/>
</dbReference>
<evidence type="ECO:0000256" key="1">
    <source>
        <dbReference type="ARBA" id="ARBA00004651"/>
    </source>
</evidence>
<evidence type="ECO:0000256" key="2">
    <source>
        <dbReference type="ARBA" id="ARBA00022692"/>
    </source>
</evidence>
<feature type="transmembrane region" description="Helical" evidence="7">
    <location>
        <begin position="273"/>
        <end position="298"/>
    </location>
</feature>
<evidence type="ECO:0000313" key="10">
    <source>
        <dbReference type="EMBL" id="NMI01497.1"/>
    </source>
</evidence>
<name>A0ABX1SIS8_9PSEU</name>
<keyword evidence="6 7" id="KW-0472">Membrane</keyword>
<evidence type="ECO:0000256" key="3">
    <source>
        <dbReference type="ARBA" id="ARBA00022741"/>
    </source>
</evidence>
<dbReference type="PROSITE" id="PS50893">
    <property type="entry name" value="ABC_TRANSPORTER_2"/>
    <property type="match status" value="1"/>
</dbReference>
<proteinExistence type="predicted"/>
<dbReference type="InterPro" id="IPR036640">
    <property type="entry name" value="ABC1_TM_sf"/>
</dbReference>
<keyword evidence="5 7" id="KW-1133">Transmembrane helix</keyword>
<protein>
    <submittedName>
        <fullName evidence="10">ABC transporter ATP-binding protein</fullName>
    </submittedName>
</protein>
<reference evidence="10 11" key="1">
    <citation type="submission" date="2020-04" db="EMBL/GenBank/DDBJ databases">
        <authorList>
            <person name="Klaysubun C."/>
            <person name="Duangmal K."/>
            <person name="Lipun K."/>
        </authorList>
    </citation>
    <scope>NUCLEOTIDE SEQUENCE [LARGE SCALE GENOMIC DNA]</scope>
    <source>
        <strain evidence="10 11">K10HN5</strain>
    </source>
</reference>
<dbReference type="SUPFAM" id="SSF52540">
    <property type="entry name" value="P-loop containing nucleoside triphosphate hydrolases"/>
    <property type="match status" value="1"/>
</dbReference>
<feature type="transmembrane region" description="Helical" evidence="7">
    <location>
        <begin position="54"/>
        <end position="78"/>
    </location>
</feature>
<keyword evidence="4 10" id="KW-0067">ATP-binding</keyword>
<keyword evidence="3" id="KW-0547">Nucleotide-binding</keyword>
<dbReference type="InterPro" id="IPR011527">
    <property type="entry name" value="ABC1_TM_dom"/>
</dbReference>
<feature type="domain" description="ABC transporter" evidence="8">
    <location>
        <begin position="334"/>
        <end position="569"/>
    </location>
</feature>
<accession>A0ABX1SIS8</accession>
<organism evidence="10 11">
    <name type="scientific">Pseudonocardia acidicola</name>
    <dbReference type="NCBI Taxonomy" id="2724939"/>
    <lineage>
        <taxon>Bacteria</taxon>
        <taxon>Bacillati</taxon>
        <taxon>Actinomycetota</taxon>
        <taxon>Actinomycetes</taxon>
        <taxon>Pseudonocardiales</taxon>
        <taxon>Pseudonocardiaceae</taxon>
        <taxon>Pseudonocardia</taxon>
    </lineage>
</organism>
<dbReference type="InterPro" id="IPR039421">
    <property type="entry name" value="Type_1_exporter"/>
</dbReference>
<dbReference type="RefSeq" id="WP_169384955.1">
    <property type="nucleotide sequence ID" value="NZ_JAAXLA010000087.1"/>
</dbReference>
<sequence length="577" mass="62064">MLVRLLRGHLRAYTRPLQFVVALQLIGTMASLYLPSLNADIIDQGIAKGDTGYILRAGGWMLLVTLVQIVCSIGAVWYGARTAMGFGRDVRAAVFHRVGEFSAREVNRFGAPSLITRNTNDVQQVQMLVLLSCTMMVTAPIMCIGGVIMALREDVGLSWLMVVAVPVLVLAIGVVIVRMVPKFRAMQTRIDGVNRILREQITGIRVVRAFVREPQETERFGTANSELTALAVSAGRLQALIFPIVMLVLNVSSVAVLWFGAGRVEAGQMQVGALTAFLAYLLQILMAVMMATFMAIMIPRAAVCAERIIEVLDTESSVAPPSRPVTPPRADGQLVFDRVSLRYPGAAAPVLREVSLTASPGRTTAIIGSTGAGKTTLLSMVARLFDATEGTISVDGVDVRDLEPEVLWRRIGLVPQRPYLFSGTVAGNLRHGNPDATDDELWAALEIAQAKGFVQAMPEGLDAPVAQGGTNVSGGQRQRLAIARALVRRPEIYLFDDSFSALDLTTDARLRAALRPVTASATVVIVAQRVSTIVDADQIVVLEDGAVVGIGRHDDLLESCPTYVEIVESQLSAEAVA</sequence>
<evidence type="ECO:0000256" key="6">
    <source>
        <dbReference type="ARBA" id="ARBA00023136"/>
    </source>
</evidence>
<comment type="subcellular location">
    <subcellularLocation>
        <location evidence="1">Cell membrane</location>
        <topology evidence="1">Multi-pass membrane protein</topology>
    </subcellularLocation>
</comment>
<evidence type="ECO:0000259" key="9">
    <source>
        <dbReference type="PROSITE" id="PS50929"/>
    </source>
</evidence>
<gene>
    <name evidence="10" type="ORF">HF526_30000</name>
</gene>
<evidence type="ECO:0000259" key="8">
    <source>
        <dbReference type="PROSITE" id="PS50893"/>
    </source>
</evidence>
<dbReference type="InterPro" id="IPR003439">
    <property type="entry name" value="ABC_transporter-like_ATP-bd"/>
</dbReference>
<dbReference type="Gene3D" id="3.40.50.300">
    <property type="entry name" value="P-loop containing nucleotide triphosphate hydrolases"/>
    <property type="match status" value="1"/>
</dbReference>
<dbReference type="CDD" id="cd18548">
    <property type="entry name" value="ABC_6TM_Tm287_like"/>
    <property type="match status" value="1"/>
</dbReference>
<dbReference type="PROSITE" id="PS50929">
    <property type="entry name" value="ABC_TM1F"/>
    <property type="match status" value="1"/>
</dbReference>
<dbReference type="GO" id="GO:0005524">
    <property type="term" value="F:ATP binding"/>
    <property type="evidence" value="ECO:0007669"/>
    <property type="project" value="UniProtKB-KW"/>
</dbReference>
<feature type="transmembrane region" description="Helical" evidence="7">
    <location>
        <begin position="127"/>
        <end position="151"/>
    </location>
</feature>
<dbReference type="PANTHER" id="PTHR43394:SF1">
    <property type="entry name" value="ATP-BINDING CASSETTE SUB-FAMILY B MEMBER 10, MITOCHONDRIAL"/>
    <property type="match status" value="1"/>
</dbReference>
<keyword evidence="2 7" id="KW-0812">Transmembrane</keyword>
<dbReference type="SMART" id="SM00382">
    <property type="entry name" value="AAA"/>
    <property type="match status" value="1"/>
</dbReference>
<feature type="transmembrane region" description="Helical" evidence="7">
    <location>
        <begin position="240"/>
        <end position="261"/>
    </location>
</feature>
<evidence type="ECO:0000256" key="5">
    <source>
        <dbReference type="ARBA" id="ARBA00022989"/>
    </source>
</evidence>
<dbReference type="InterPro" id="IPR027417">
    <property type="entry name" value="P-loop_NTPase"/>
</dbReference>
<dbReference type="Proteomes" id="UP000820669">
    <property type="component" value="Unassembled WGS sequence"/>
</dbReference>
<evidence type="ECO:0000256" key="7">
    <source>
        <dbReference type="SAM" id="Phobius"/>
    </source>
</evidence>
<feature type="domain" description="ABC transmembrane type-1" evidence="9">
    <location>
        <begin position="19"/>
        <end position="300"/>
    </location>
</feature>
<evidence type="ECO:0000313" key="11">
    <source>
        <dbReference type="Proteomes" id="UP000820669"/>
    </source>
</evidence>
<dbReference type="EMBL" id="JAAXLA010000087">
    <property type="protein sequence ID" value="NMI01497.1"/>
    <property type="molecule type" value="Genomic_DNA"/>
</dbReference>
<dbReference type="InterPro" id="IPR017871">
    <property type="entry name" value="ABC_transporter-like_CS"/>
</dbReference>
<dbReference type="Pfam" id="PF00664">
    <property type="entry name" value="ABC_membrane"/>
    <property type="match status" value="1"/>
</dbReference>
<keyword evidence="11" id="KW-1185">Reference proteome</keyword>
<dbReference type="PANTHER" id="PTHR43394">
    <property type="entry name" value="ATP-DEPENDENT PERMEASE MDL1, MITOCHONDRIAL"/>
    <property type="match status" value="1"/>
</dbReference>
<dbReference type="Pfam" id="PF00005">
    <property type="entry name" value="ABC_tran"/>
    <property type="match status" value="1"/>
</dbReference>
<comment type="caution">
    <text evidence="10">The sequence shown here is derived from an EMBL/GenBank/DDBJ whole genome shotgun (WGS) entry which is preliminary data.</text>
</comment>
<evidence type="ECO:0000256" key="4">
    <source>
        <dbReference type="ARBA" id="ARBA00022840"/>
    </source>
</evidence>
<feature type="transmembrane region" description="Helical" evidence="7">
    <location>
        <begin position="12"/>
        <end position="34"/>
    </location>
</feature>
<feature type="transmembrane region" description="Helical" evidence="7">
    <location>
        <begin position="157"/>
        <end position="180"/>
    </location>
</feature>
<dbReference type="InterPro" id="IPR003593">
    <property type="entry name" value="AAA+_ATPase"/>
</dbReference>
<dbReference type="Gene3D" id="1.20.1560.10">
    <property type="entry name" value="ABC transporter type 1, transmembrane domain"/>
    <property type="match status" value="1"/>
</dbReference>
<dbReference type="SUPFAM" id="SSF90123">
    <property type="entry name" value="ABC transporter transmembrane region"/>
    <property type="match status" value="1"/>
</dbReference>